<dbReference type="PANTHER" id="PTHR31232">
    <property type="match status" value="1"/>
</dbReference>
<evidence type="ECO:0000256" key="4">
    <source>
        <dbReference type="ARBA" id="ARBA00022525"/>
    </source>
</evidence>
<dbReference type="InterPro" id="IPR010264">
    <property type="entry name" value="Self-incomp_S1"/>
</dbReference>
<comment type="subcellular location">
    <subcellularLocation>
        <location evidence="1 6">Secreted</location>
    </subcellularLocation>
</comment>
<comment type="caution">
    <text evidence="7">The sequence shown here is derived from an EMBL/GenBank/DDBJ whole genome shotgun (WGS) entry which is preliminary data.</text>
</comment>
<dbReference type="Proteomes" id="UP001472677">
    <property type="component" value="Unassembled WGS sequence"/>
</dbReference>
<feature type="chain" id="PRO_5045005200" description="S-protein homolog" evidence="6">
    <location>
        <begin position="20"/>
        <end position="136"/>
    </location>
</feature>
<evidence type="ECO:0000313" key="7">
    <source>
        <dbReference type="EMBL" id="KAK8572425.1"/>
    </source>
</evidence>
<sequence length="136" mass="15949">MNTSSIILLLALTSLFVLSESILVPEKMQVLIYNDLTQGKDLIVHCKSKDDDLGVRHIAYGNNFEFHFRPTFLRRTLFHCTFQWDTVTHRFDIYVQVRDYFVCRHCVWKVGFDGPCLFANHKICYSWGSLAARRLN</sequence>
<name>A0ABR2F5Y7_9ROSI</name>
<gene>
    <name evidence="7" type="ORF">V6N12_028478</name>
</gene>
<reference evidence="7 8" key="1">
    <citation type="journal article" date="2024" name="G3 (Bethesda)">
        <title>Genome assembly of Hibiscus sabdariffa L. provides insights into metabolisms of medicinal natural products.</title>
        <authorList>
            <person name="Kim T."/>
        </authorList>
    </citation>
    <scope>NUCLEOTIDE SEQUENCE [LARGE SCALE GENOMIC DNA]</scope>
    <source>
        <strain evidence="7">TK-2024</strain>
        <tissue evidence="7">Old leaves</tissue>
    </source>
</reference>
<keyword evidence="3 6" id="KW-0713">Self-incompatibility</keyword>
<feature type="signal peptide" evidence="6">
    <location>
        <begin position="1"/>
        <end position="19"/>
    </location>
</feature>
<evidence type="ECO:0000256" key="1">
    <source>
        <dbReference type="ARBA" id="ARBA00004613"/>
    </source>
</evidence>
<keyword evidence="8" id="KW-1185">Reference proteome</keyword>
<comment type="similarity">
    <text evidence="2 6">Belongs to the plant self-incompatibility (S1) protein family.</text>
</comment>
<keyword evidence="4 6" id="KW-0964">Secreted</keyword>
<dbReference type="PANTHER" id="PTHR31232:SF149">
    <property type="entry name" value="S-PROTEIN HOMOLOG"/>
    <property type="match status" value="1"/>
</dbReference>
<organism evidence="7 8">
    <name type="scientific">Hibiscus sabdariffa</name>
    <name type="common">roselle</name>
    <dbReference type="NCBI Taxonomy" id="183260"/>
    <lineage>
        <taxon>Eukaryota</taxon>
        <taxon>Viridiplantae</taxon>
        <taxon>Streptophyta</taxon>
        <taxon>Embryophyta</taxon>
        <taxon>Tracheophyta</taxon>
        <taxon>Spermatophyta</taxon>
        <taxon>Magnoliopsida</taxon>
        <taxon>eudicotyledons</taxon>
        <taxon>Gunneridae</taxon>
        <taxon>Pentapetalae</taxon>
        <taxon>rosids</taxon>
        <taxon>malvids</taxon>
        <taxon>Malvales</taxon>
        <taxon>Malvaceae</taxon>
        <taxon>Malvoideae</taxon>
        <taxon>Hibiscus</taxon>
    </lineage>
</organism>
<evidence type="ECO:0000256" key="5">
    <source>
        <dbReference type="ARBA" id="ARBA00022729"/>
    </source>
</evidence>
<dbReference type="EMBL" id="JBBPBM010000008">
    <property type="protein sequence ID" value="KAK8572425.1"/>
    <property type="molecule type" value="Genomic_DNA"/>
</dbReference>
<evidence type="ECO:0000256" key="6">
    <source>
        <dbReference type="RuleBase" id="RU367044"/>
    </source>
</evidence>
<proteinExistence type="inferred from homology"/>
<dbReference type="Pfam" id="PF05938">
    <property type="entry name" value="Self-incomp_S1"/>
    <property type="match status" value="1"/>
</dbReference>
<evidence type="ECO:0000256" key="3">
    <source>
        <dbReference type="ARBA" id="ARBA00022471"/>
    </source>
</evidence>
<accession>A0ABR2F5Y7</accession>
<keyword evidence="5 6" id="KW-0732">Signal</keyword>
<evidence type="ECO:0000313" key="8">
    <source>
        <dbReference type="Proteomes" id="UP001472677"/>
    </source>
</evidence>
<evidence type="ECO:0000256" key="2">
    <source>
        <dbReference type="ARBA" id="ARBA00005581"/>
    </source>
</evidence>
<protein>
    <recommendedName>
        <fullName evidence="6">S-protein homolog</fullName>
    </recommendedName>
</protein>